<feature type="region of interest" description="Disordered" evidence="1">
    <location>
        <begin position="36"/>
        <end position="66"/>
    </location>
</feature>
<sequence>MRKAGVFLLMMLTVSGCFQRDDQEIAFDRETPVQLEPGQNINKEGKAVEGKGDEAKGVEPAEPAGEVDVSRLGQAFGFADENGRRLLVGASEELSKDTLPGITRAIGENGSLLSVAYEAWQEGDDASNGRDTSPNLAHLPGHLFAVTEGTAKPNATYYLFREEEVPLESLLPITIDGQTITDSDLARQIENEKDRELQQLWRLADVGGEADLYLALFRPDGPNHLFCLILEQEDTLAVLDFPATTEDSYSVWRVDDQGEIAPDHFSYLFAARTNAPGILLGMEWLGTEGSNALVLHGTGDRMSQIETRYGRYMSP</sequence>
<name>A0ABW3S6B0_9BACL</name>
<evidence type="ECO:0000256" key="1">
    <source>
        <dbReference type="SAM" id="MobiDB-lite"/>
    </source>
</evidence>
<gene>
    <name evidence="2" type="ORF">ACFQ2Z_01880</name>
</gene>
<dbReference type="PROSITE" id="PS51257">
    <property type="entry name" value="PROKAR_LIPOPROTEIN"/>
    <property type="match status" value="1"/>
</dbReference>
<reference evidence="3" key="1">
    <citation type="journal article" date="2019" name="Int. J. Syst. Evol. Microbiol.">
        <title>The Global Catalogue of Microorganisms (GCM) 10K type strain sequencing project: providing services to taxonomists for standard genome sequencing and annotation.</title>
        <authorList>
            <consortium name="The Broad Institute Genomics Platform"/>
            <consortium name="The Broad Institute Genome Sequencing Center for Infectious Disease"/>
            <person name="Wu L."/>
            <person name="Ma J."/>
        </authorList>
    </citation>
    <scope>NUCLEOTIDE SEQUENCE [LARGE SCALE GENOMIC DNA]</scope>
    <source>
        <strain evidence="3">CCUG 48216</strain>
    </source>
</reference>
<proteinExistence type="predicted"/>
<evidence type="ECO:0000313" key="2">
    <source>
        <dbReference type="EMBL" id="MFD1180098.1"/>
    </source>
</evidence>
<organism evidence="2 3">
    <name type="scientific">Paenibacillus timonensis</name>
    <dbReference type="NCBI Taxonomy" id="225915"/>
    <lineage>
        <taxon>Bacteria</taxon>
        <taxon>Bacillati</taxon>
        <taxon>Bacillota</taxon>
        <taxon>Bacilli</taxon>
        <taxon>Bacillales</taxon>
        <taxon>Paenibacillaceae</taxon>
        <taxon>Paenibacillus</taxon>
    </lineage>
</organism>
<protein>
    <recommendedName>
        <fullName evidence="4">Lipoprotein</fullName>
    </recommendedName>
</protein>
<dbReference type="EMBL" id="JBHTKZ010000002">
    <property type="protein sequence ID" value="MFD1180098.1"/>
    <property type="molecule type" value="Genomic_DNA"/>
</dbReference>
<dbReference type="RefSeq" id="WP_240267864.1">
    <property type="nucleotide sequence ID" value="NZ_JAKSXN010000005.1"/>
</dbReference>
<evidence type="ECO:0008006" key="4">
    <source>
        <dbReference type="Google" id="ProtNLM"/>
    </source>
</evidence>
<dbReference type="Proteomes" id="UP001597211">
    <property type="component" value="Unassembled WGS sequence"/>
</dbReference>
<comment type="caution">
    <text evidence="2">The sequence shown here is derived from an EMBL/GenBank/DDBJ whole genome shotgun (WGS) entry which is preliminary data.</text>
</comment>
<keyword evidence="3" id="KW-1185">Reference proteome</keyword>
<evidence type="ECO:0000313" key="3">
    <source>
        <dbReference type="Proteomes" id="UP001597211"/>
    </source>
</evidence>
<accession>A0ABW3S6B0</accession>
<feature type="compositionally biased region" description="Basic and acidic residues" evidence="1">
    <location>
        <begin position="43"/>
        <end position="59"/>
    </location>
</feature>